<keyword evidence="8" id="KW-0067">ATP-binding</keyword>
<dbReference type="GO" id="GO:0016301">
    <property type="term" value="F:kinase activity"/>
    <property type="evidence" value="ECO:0007669"/>
    <property type="project" value="UniProtKB-KW"/>
</dbReference>
<dbReference type="Proteomes" id="UP000503640">
    <property type="component" value="Unassembled WGS sequence"/>
</dbReference>
<evidence type="ECO:0000256" key="8">
    <source>
        <dbReference type="ARBA" id="ARBA00022840"/>
    </source>
</evidence>
<dbReference type="GO" id="GO:0005524">
    <property type="term" value="F:ATP binding"/>
    <property type="evidence" value="ECO:0007669"/>
    <property type="project" value="UniProtKB-KW"/>
</dbReference>
<dbReference type="CDD" id="cd00483">
    <property type="entry name" value="HPPK"/>
    <property type="match status" value="1"/>
</dbReference>
<dbReference type="PROSITE" id="PS00794">
    <property type="entry name" value="HPPK"/>
    <property type="match status" value="1"/>
</dbReference>
<keyword evidence="7 14" id="KW-0418">Kinase</keyword>
<dbReference type="RefSeq" id="WP_176066542.1">
    <property type="nucleotide sequence ID" value="NZ_BJTG01000007.1"/>
</dbReference>
<dbReference type="PANTHER" id="PTHR43071">
    <property type="entry name" value="2-AMINO-4-HYDROXY-6-HYDROXYMETHYLDIHYDROPTERIDINE PYROPHOSPHOKINASE"/>
    <property type="match status" value="1"/>
</dbReference>
<dbReference type="InterPro" id="IPR000550">
    <property type="entry name" value="Hppk"/>
</dbReference>
<evidence type="ECO:0000256" key="7">
    <source>
        <dbReference type="ARBA" id="ARBA00022777"/>
    </source>
</evidence>
<feature type="domain" description="7,8-dihydro-6-hydroxymethylpterin-pyrophosphokinase" evidence="13">
    <location>
        <begin position="86"/>
        <end position="97"/>
    </location>
</feature>
<dbReference type="GO" id="GO:0046656">
    <property type="term" value="P:folic acid biosynthetic process"/>
    <property type="evidence" value="ECO:0007669"/>
    <property type="project" value="UniProtKB-KW"/>
</dbReference>
<dbReference type="PANTHER" id="PTHR43071:SF1">
    <property type="entry name" value="2-AMINO-4-HYDROXY-6-HYDROXYMETHYLDIHYDROPTERIDINE PYROPHOSPHOKINASE"/>
    <property type="match status" value="1"/>
</dbReference>
<evidence type="ECO:0000256" key="11">
    <source>
        <dbReference type="ARBA" id="ARBA00029766"/>
    </source>
</evidence>
<dbReference type="AlphaFoldDB" id="A0A7I9VP75"/>
<comment type="similarity">
    <text evidence="2">Belongs to the HPPK family.</text>
</comment>
<accession>A0A7I9VP75</accession>
<evidence type="ECO:0000256" key="5">
    <source>
        <dbReference type="ARBA" id="ARBA00022679"/>
    </source>
</evidence>
<evidence type="ECO:0000256" key="4">
    <source>
        <dbReference type="ARBA" id="ARBA00016218"/>
    </source>
</evidence>
<comment type="function">
    <text evidence="10">Catalyzes the transfer of pyrophosphate from adenosine triphosphate (ATP) to 6-hydroxymethyl-7,8-dihydropterin, an enzymatic step in folate biosynthesis pathway.</text>
</comment>
<evidence type="ECO:0000256" key="9">
    <source>
        <dbReference type="ARBA" id="ARBA00022909"/>
    </source>
</evidence>
<sequence>MARVFVGVGSSVAPEVHVPRALARLDEAVGLLAVSTFYATPALERPADPPFVNGVVEVRDLLAPAPLKALLGRIEEGEGRRRDGDRFAPRPIDLDLLLHGEAVSCAPDLPLPHPDVTRRRFVALPLLELAPDLVLPGAGKRLSAVAPALPPHPMAPAPELTRQLGRRFAHGRGEG</sequence>
<evidence type="ECO:0000256" key="2">
    <source>
        <dbReference type="ARBA" id="ARBA00005810"/>
    </source>
</evidence>
<dbReference type="Pfam" id="PF01288">
    <property type="entry name" value="HPPK"/>
    <property type="match status" value="1"/>
</dbReference>
<dbReference type="GO" id="GO:0003848">
    <property type="term" value="F:2-amino-4-hydroxy-6-hydroxymethyldihydropteridine diphosphokinase activity"/>
    <property type="evidence" value="ECO:0007669"/>
    <property type="project" value="UniProtKB-EC"/>
</dbReference>
<keyword evidence="9" id="KW-0289">Folate biosynthesis</keyword>
<comment type="pathway">
    <text evidence="1">Cofactor biosynthesis; tetrahydrofolate biosynthesis; 2-amino-4-hydroxy-6-hydroxymethyl-7,8-dihydropteridine diphosphate from 7,8-dihydroneopterin triphosphate: step 4/4.</text>
</comment>
<dbReference type="EC" id="2.7.6.3" evidence="3"/>
<evidence type="ECO:0000313" key="15">
    <source>
        <dbReference type="Proteomes" id="UP000503640"/>
    </source>
</evidence>
<dbReference type="Gene3D" id="3.30.70.560">
    <property type="entry name" value="7,8-Dihydro-6-hydroxymethylpterin-pyrophosphokinase HPPK"/>
    <property type="match status" value="1"/>
</dbReference>
<proteinExistence type="inferred from homology"/>
<evidence type="ECO:0000256" key="3">
    <source>
        <dbReference type="ARBA" id="ARBA00013253"/>
    </source>
</evidence>
<comment type="caution">
    <text evidence="14">The sequence shown here is derived from an EMBL/GenBank/DDBJ whole genome shotgun (WGS) entry which is preliminary data.</text>
</comment>
<gene>
    <name evidence="14" type="primary">folK</name>
    <name evidence="14" type="ORF">AMYX_29440</name>
</gene>
<dbReference type="GO" id="GO:0046654">
    <property type="term" value="P:tetrahydrofolate biosynthetic process"/>
    <property type="evidence" value="ECO:0007669"/>
    <property type="project" value="UniProtKB-UniPathway"/>
</dbReference>
<organism evidence="14 15">
    <name type="scientific">Anaeromyxobacter diazotrophicus</name>
    <dbReference type="NCBI Taxonomy" id="2590199"/>
    <lineage>
        <taxon>Bacteria</taxon>
        <taxon>Pseudomonadati</taxon>
        <taxon>Myxococcota</taxon>
        <taxon>Myxococcia</taxon>
        <taxon>Myxococcales</taxon>
        <taxon>Cystobacterineae</taxon>
        <taxon>Anaeromyxobacteraceae</taxon>
        <taxon>Anaeromyxobacter</taxon>
    </lineage>
</organism>
<evidence type="ECO:0000313" key="14">
    <source>
        <dbReference type="EMBL" id="GEJ58203.1"/>
    </source>
</evidence>
<keyword evidence="15" id="KW-1185">Reference proteome</keyword>
<dbReference type="NCBIfam" id="TIGR01498">
    <property type="entry name" value="folK"/>
    <property type="match status" value="1"/>
</dbReference>
<name>A0A7I9VP75_9BACT</name>
<evidence type="ECO:0000259" key="13">
    <source>
        <dbReference type="PROSITE" id="PS00794"/>
    </source>
</evidence>
<protein>
    <recommendedName>
        <fullName evidence="4">2-amino-4-hydroxy-6-hydroxymethyldihydropteridine pyrophosphokinase</fullName>
        <ecNumber evidence="3">2.7.6.3</ecNumber>
    </recommendedName>
    <alternativeName>
        <fullName evidence="11">6-hydroxymethyl-7,8-dihydropterin pyrophosphokinase</fullName>
    </alternativeName>
    <alternativeName>
        <fullName evidence="12">7,8-dihydro-6-hydroxymethylpterin-pyrophosphokinase</fullName>
    </alternativeName>
</protein>
<evidence type="ECO:0000256" key="12">
    <source>
        <dbReference type="ARBA" id="ARBA00033413"/>
    </source>
</evidence>
<dbReference type="UniPathway" id="UPA00077">
    <property type="reaction ID" value="UER00155"/>
</dbReference>
<keyword evidence="5" id="KW-0808">Transferase</keyword>
<evidence type="ECO:0000256" key="6">
    <source>
        <dbReference type="ARBA" id="ARBA00022741"/>
    </source>
</evidence>
<evidence type="ECO:0000256" key="10">
    <source>
        <dbReference type="ARBA" id="ARBA00029409"/>
    </source>
</evidence>
<keyword evidence="6" id="KW-0547">Nucleotide-binding</keyword>
<evidence type="ECO:0000256" key="1">
    <source>
        <dbReference type="ARBA" id="ARBA00005051"/>
    </source>
</evidence>
<dbReference type="InterPro" id="IPR035907">
    <property type="entry name" value="Hppk_sf"/>
</dbReference>
<reference evidence="15" key="1">
    <citation type="journal article" date="2020" name="Appl. Environ. Microbiol.">
        <title>Diazotrophic Anaeromyxobacter Isolates from Soils.</title>
        <authorList>
            <person name="Masuda Y."/>
            <person name="Yamanaka H."/>
            <person name="Xu Z.X."/>
            <person name="Shiratori Y."/>
            <person name="Aono T."/>
            <person name="Amachi S."/>
            <person name="Senoo K."/>
            <person name="Itoh H."/>
        </authorList>
    </citation>
    <scope>NUCLEOTIDE SEQUENCE [LARGE SCALE GENOMIC DNA]</scope>
    <source>
        <strain evidence="15">R267</strain>
    </source>
</reference>
<dbReference type="EMBL" id="BJTG01000007">
    <property type="protein sequence ID" value="GEJ58203.1"/>
    <property type="molecule type" value="Genomic_DNA"/>
</dbReference>
<dbReference type="SUPFAM" id="SSF55083">
    <property type="entry name" value="6-hydroxymethyl-7,8-dihydropterin pyrophosphokinase, HPPK"/>
    <property type="match status" value="1"/>
</dbReference>